<keyword evidence="2" id="KW-0812">Transmembrane</keyword>
<feature type="region of interest" description="Disordered" evidence="1">
    <location>
        <begin position="282"/>
        <end position="311"/>
    </location>
</feature>
<dbReference type="VEuPathDB" id="FungiDB:BD410DRAFT_778295"/>
<dbReference type="InterPro" id="IPR045339">
    <property type="entry name" value="DUF6534"/>
</dbReference>
<feature type="transmembrane region" description="Helical" evidence="2">
    <location>
        <begin position="192"/>
        <end position="219"/>
    </location>
</feature>
<sequence length="311" mass="34716">MVLSVLDLNLGALEIGTLISSVLFGVTNVQVYMYWNQRFKDGIAIKSLVATIWTFETVHTAFLWMYIYRLTVTFYGVPAALEQTSWELNMSGFFDGIISGAVQAFFAYRVLAISGNWVVPVISWSGSLLQMTGTFAVTALGFRTNIETFALKYSWIVRGVLVTDTIVDTINTLALCYYLSKGRTGFHKTDRMIDTIILWTVETGLTTTVAAVVMLIFDISLSKTAMWIGVSLFQAKLYSNSLLAVLNGRDVLRGRLDGVMTLDTTRSGTQRLEISVVQEREVEMGSTPQSNYGKDSPRKYQSNFLDTKPDQ</sequence>
<feature type="transmembrane region" description="Helical" evidence="2">
    <location>
        <begin position="88"/>
        <end position="111"/>
    </location>
</feature>
<dbReference type="EMBL" id="ML170286">
    <property type="protein sequence ID" value="TDL15203.1"/>
    <property type="molecule type" value="Genomic_DNA"/>
</dbReference>
<reference evidence="4 5" key="1">
    <citation type="submission" date="2018-06" db="EMBL/GenBank/DDBJ databases">
        <title>A transcriptomic atlas of mushroom development highlights an independent origin of complex multicellularity.</title>
        <authorList>
            <consortium name="DOE Joint Genome Institute"/>
            <person name="Krizsan K."/>
            <person name="Almasi E."/>
            <person name="Merenyi Z."/>
            <person name="Sahu N."/>
            <person name="Viragh M."/>
            <person name="Koszo T."/>
            <person name="Mondo S."/>
            <person name="Kiss B."/>
            <person name="Balint B."/>
            <person name="Kues U."/>
            <person name="Barry K."/>
            <person name="Hegedus J.C."/>
            <person name="Henrissat B."/>
            <person name="Johnson J."/>
            <person name="Lipzen A."/>
            <person name="Ohm R."/>
            <person name="Nagy I."/>
            <person name="Pangilinan J."/>
            <person name="Yan J."/>
            <person name="Xiong Y."/>
            <person name="Grigoriev I.V."/>
            <person name="Hibbett D.S."/>
            <person name="Nagy L.G."/>
        </authorList>
    </citation>
    <scope>NUCLEOTIDE SEQUENCE [LARGE SCALE GENOMIC DNA]</scope>
    <source>
        <strain evidence="4 5">SZMC22713</strain>
    </source>
</reference>
<keyword evidence="5" id="KW-1185">Reference proteome</keyword>
<name>A0A4Y7PIA0_9AGAM</name>
<accession>A0A4Y7PIA0</accession>
<feature type="transmembrane region" description="Helical" evidence="2">
    <location>
        <begin position="225"/>
        <end position="246"/>
    </location>
</feature>
<feature type="transmembrane region" description="Helical" evidence="2">
    <location>
        <begin position="118"/>
        <end position="143"/>
    </location>
</feature>
<evidence type="ECO:0000256" key="1">
    <source>
        <dbReference type="SAM" id="MobiDB-lite"/>
    </source>
</evidence>
<evidence type="ECO:0000259" key="3">
    <source>
        <dbReference type="Pfam" id="PF20152"/>
    </source>
</evidence>
<feature type="transmembrane region" description="Helical" evidence="2">
    <location>
        <begin position="12"/>
        <end position="35"/>
    </location>
</feature>
<feature type="transmembrane region" description="Helical" evidence="2">
    <location>
        <begin position="47"/>
        <end position="68"/>
    </location>
</feature>
<feature type="compositionally biased region" description="Polar residues" evidence="1">
    <location>
        <begin position="286"/>
        <end position="305"/>
    </location>
</feature>
<organism evidence="4 5">
    <name type="scientific">Rickenella mellea</name>
    <dbReference type="NCBI Taxonomy" id="50990"/>
    <lineage>
        <taxon>Eukaryota</taxon>
        <taxon>Fungi</taxon>
        <taxon>Dikarya</taxon>
        <taxon>Basidiomycota</taxon>
        <taxon>Agaricomycotina</taxon>
        <taxon>Agaricomycetes</taxon>
        <taxon>Hymenochaetales</taxon>
        <taxon>Rickenellaceae</taxon>
        <taxon>Rickenella</taxon>
    </lineage>
</organism>
<protein>
    <recommendedName>
        <fullName evidence="3">DUF6534 domain-containing protein</fullName>
    </recommendedName>
</protein>
<dbReference type="Proteomes" id="UP000294933">
    <property type="component" value="Unassembled WGS sequence"/>
</dbReference>
<feature type="domain" description="DUF6534" evidence="3">
    <location>
        <begin position="165"/>
        <end position="250"/>
    </location>
</feature>
<evidence type="ECO:0000313" key="5">
    <source>
        <dbReference type="Proteomes" id="UP000294933"/>
    </source>
</evidence>
<evidence type="ECO:0000256" key="2">
    <source>
        <dbReference type="SAM" id="Phobius"/>
    </source>
</evidence>
<dbReference type="Pfam" id="PF20152">
    <property type="entry name" value="DUF6534"/>
    <property type="match status" value="1"/>
</dbReference>
<dbReference type="OrthoDB" id="3231781at2759"/>
<keyword evidence="2" id="KW-1133">Transmembrane helix</keyword>
<proteinExistence type="predicted"/>
<dbReference type="STRING" id="50990.A0A4Y7PIA0"/>
<gene>
    <name evidence="4" type="ORF">BD410DRAFT_778295</name>
</gene>
<feature type="transmembrane region" description="Helical" evidence="2">
    <location>
        <begin position="155"/>
        <end position="180"/>
    </location>
</feature>
<dbReference type="PANTHER" id="PTHR40465:SF1">
    <property type="entry name" value="DUF6534 DOMAIN-CONTAINING PROTEIN"/>
    <property type="match status" value="1"/>
</dbReference>
<dbReference type="PANTHER" id="PTHR40465">
    <property type="entry name" value="CHROMOSOME 1, WHOLE GENOME SHOTGUN SEQUENCE"/>
    <property type="match status" value="1"/>
</dbReference>
<dbReference type="AlphaFoldDB" id="A0A4Y7PIA0"/>
<keyword evidence="2" id="KW-0472">Membrane</keyword>
<evidence type="ECO:0000313" key="4">
    <source>
        <dbReference type="EMBL" id="TDL15203.1"/>
    </source>
</evidence>